<comment type="caution">
    <text evidence="1">The sequence shown here is derived from an EMBL/GenBank/DDBJ whole genome shotgun (WGS) entry which is preliminary data.</text>
</comment>
<keyword evidence="2" id="KW-1185">Reference proteome</keyword>
<evidence type="ECO:0000313" key="1">
    <source>
        <dbReference type="EMBL" id="MBZ5708457.1"/>
    </source>
</evidence>
<organism evidence="1 2">
    <name type="scientific">Nannocystis pusilla</name>
    <dbReference type="NCBI Taxonomy" id="889268"/>
    <lineage>
        <taxon>Bacteria</taxon>
        <taxon>Pseudomonadati</taxon>
        <taxon>Myxococcota</taxon>
        <taxon>Polyangia</taxon>
        <taxon>Nannocystales</taxon>
        <taxon>Nannocystaceae</taxon>
        <taxon>Nannocystis</taxon>
    </lineage>
</organism>
<reference evidence="1" key="1">
    <citation type="submission" date="2021-08" db="EMBL/GenBank/DDBJ databases">
        <authorList>
            <person name="Stevens D.C."/>
        </authorList>
    </citation>
    <scope>NUCLEOTIDE SEQUENCE</scope>
    <source>
        <strain evidence="1">DSM 53165</strain>
    </source>
</reference>
<evidence type="ECO:0000313" key="2">
    <source>
        <dbReference type="Proteomes" id="UP001139031"/>
    </source>
</evidence>
<name>A0ABS7TJQ8_9BACT</name>
<dbReference type="RefSeq" id="WP_224190206.1">
    <property type="nucleotide sequence ID" value="NZ_JAIRAU010000001.1"/>
</dbReference>
<sequence length="196" mass="22169">MGLTRCIDMDLACQRCGRSYLARIQFKTGDDCDQRYRPGQRVDDLPRDDSWEGIALRHCPPCHAELRRERERAAADVLAAFVRDGRLALRPRRGGPLLDGDALIALGAAQAEVAGREAGLSFPPRILDELSWRDPAGAWTTRVEHVWSRAVHDAHDAEMRRRGWPDGGDPWREDLAIRLDDERRIHVVLLPSPLEP</sequence>
<protein>
    <submittedName>
        <fullName evidence="1">Uncharacterized protein</fullName>
    </submittedName>
</protein>
<accession>A0ABS7TJQ8</accession>
<dbReference type="EMBL" id="JAIRAU010000001">
    <property type="protein sequence ID" value="MBZ5708457.1"/>
    <property type="molecule type" value="Genomic_DNA"/>
</dbReference>
<gene>
    <name evidence="1" type="ORF">K7C98_04255</name>
</gene>
<proteinExistence type="predicted"/>
<dbReference type="Proteomes" id="UP001139031">
    <property type="component" value="Unassembled WGS sequence"/>
</dbReference>